<dbReference type="AlphaFoldDB" id="A0A498R7X1"/>
<dbReference type="GO" id="GO:0046872">
    <property type="term" value="F:metal ion binding"/>
    <property type="evidence" value="ECO:0007669"/>
    <property type="project" value="InterPro"/>
</dbReference>
<feature type="domain" description="Fe-containing alcohol dehydrogenase-like C-terminal" evidence="3">
    <location>
        <begin position="185"/>
        <end position="362"/>
    </location>
</feature>
<evidence type="ECO:0000259" key="3">
    <source>
        <dbReference type="Pfam" id="PF25137"/>
    </source>
</evidence>
<dbReference type="CDD" id="cd08181">
    <property type="entry name" value="PPD-like"/>
    <property type="match status" value="1"/>
</dbReference>
<dbReference type="EMBL" id="UPPP01000072">
    <property type="protein sequence ID" value="VBB07279.1"/>
    <property type="molecule type" value="Genomic_DNA"/>
</dbReference>
<dbReference type="PANTHER" id="PTHR11496">
    <property type="entry name" value="ALCOHOL DEHYDROGENASE"/>
    <property type="match status" value="1"/>
</dbReference>
<dbReference type="Gene3D" id="1.20.1090.10">
    <property type="entry name" value="Dehydroquinate synthase-like - alpha domain"/>
    <property type="match status" value="1"/>
</dbReference>
<protein>
    <submittedName>
        <fullName evidence="4">Alcohol dehydrogenase iron-type</fullName>
    </submittedName>
</protein>
<proteinExistence type="predicted"/>
<dbReference type="RefSeq" id="WP_122628212.1">
    <property type="nucleotide sequence ID" value="NZ_UPPP01000072.1"/>
</dbReference>
<dbReference type="InterPro" id="IPR018211">
    <property type="entry name" value="ADH_Fe_CS"/>
</dbReference>
<accession>A0A498R7X1</accession>
<keyword evidence="1" id="KW-0560">Oxidoreductase</keyword>
<dbReference type="Gene3D" id="3.40.50.1970">
    <property type="match status" value="1"/>
</dbReference>
<name>A0A498R7X1_9FIRM</name>
<evidence type="ECO:0000313" key="5">
    <source>
        <dbReference type="Proteomes" id="UP000277811"/>
    </source>
</evidence>
<reference evidence="4 5" key="1">
    <citation type="submission" date="2018-06" db="EMBL/GenBank/DDBJ databases">
        <authorList>
            <person name="Strepis N."/>
        </authorList>
    </citation>
    <scope>NUCLEOTIDE SEQUENCE [LARGE SCALE GENOMIC DNA]</scope>
    <source>
        <strain evidence="4">LUCI</strain>
    </source>
</reference>
<dbReference type="PROSITE" id="PS00913">
    <property type="entry name" value="ADH_IRON_1"/>
    <property type="match status" value="1"/>
</dbReference>
<evidence type="ECO:0000256" key="1">
    <source>
        <dbReference type="ARBA" id="ARBA00023002"/>
    </source>
</evidence>
<dbReference type="InterPro" id="IPR039697">
    <property type="entry name" value="Alcohol_dehydrogenase_Fe"/>
</dbReference>
<dbReference type="PANTHER" id="PTHR11496:SF103">
    <property type="entry name" value="DEHYDROGENASE, PUTATIVE-RELATED"/>
    <property type="match status" value="1"/>
</dbReference>
<organism evidence="4 5">
    <name type="scientific">Lucifera butyrica</name>
    <dbReference type="NCBI Taxonomy" id="1351585"/>
    <lineage>
        <taxon>Bacteria</taxon>
        <taxon>Bacillati</taxon>
        <taxon>Bacillota</taxon>
        <taxon>Negativicutes</taxon>
        <taxon>Veillonellales</taxon>
        <taxon>Veillonellaceae</taxon>
        <taxon>Lucifera</taxon>
    </lineage>
</organism>
<keyword evidence="5" id="KW-1185">Reference proteome</keyword>
<dbReference type="Pfam" id="PF25137">
    <property type="entry name" value="ADH_Fe_C"/>
    <property type="match status" value="1"/>
</dbReference>
<dbReference type="GO" id="GO:0004022">
    <property type="term" value="F:alcohol dehydrogenase (NAD+) activity"/>
    <property type="evidence" value="ECO:0007669"/>
    <property type="project" value="TreeGrafter"/>
</dbReference>
<dbReference type="InterPro" id="IPR056798">
    <property type="entry name" value="ADH_Fe_C"/>
</dbReference>
<dbReference type="Proteomes" id="UP000277811">
    <property type="component" value="Unassembled WGS sequence"/>
</dbReference>
<dbReference type="InterPro" id="IPR001670">
    <property type="entry name" value="ADH_Fe/GldA"/>
</dbReference>
<gene>
    <name evidence="4" type="ORF">LUCI_2523</name>
</gene>
<dbReference type="FunFam" id="3.40.50.1970:FF:000003">
    <property type="entry name" value="Alcohol dehydrogenase, iron-containing"/>
    <property type="match status" value="1"/>
</dbReference>
<sequence length="367" mass="39617">MFTFSLPTKIIAGPNCIKENAKEIRSLGKKSFIVTGKNSASHNGSLFDVQAALEAENISAILFDQITSNPSINLVRKAAQTAREEKIDFIIGIGGGSPLDAAKAIAVLATNDLDDEALFSGPYAHPFLPVAAVPTTAGTGSEVTQYSILTNQHLETKTSIAHPGLFPKVAFLDARYTLNLPKLITIHTAIDALSHALEGYLSVKATDFSNLFAEKSLALLGECLPQLSADLAFRVREKLLYASMLAGVVIAHTGTTAVHSIGYSLTYFKEIDHGRANGLLLAEYLRFLAPSYNDKIQAILDLLQLKDISEFSDLMHRLLGKKEEITAAEVMQFSSKAAQAANLKNTLIKPTEQDIAALLQKSLTFLS</sequence>
<dbReference type="SUPFAM" id="SSF56796">
    <property type="entry name" value="Dehydroquinate synthase-like"/>
    <property type="match status" value="1"/>
</dbReference>
<dbReference type="Pfam" id="PF00465">
    <property type="entry name" value="Fe-ADH"/>
    <property type="match status" value="1"/>
</dbReference>
<evidence type="ECO:0000259" key="2">
    <source>
        <dbReference type="Pfam" id="PF00465"/>
    </source>
</evidence>
<dbReference type="OrthoDB" id="1623957at2"/>
<evidence type="ECO:0000313" key="4">
    <source>
        <dbReference type="EMBL" id="VBB07279.1"/>
    </source>
</evidence>
<feature type="domain" description="Alcohol dehydrogenase iron-type/glycerol dehydrogenase GldA" evidence="2">
    <location>
        <begin position="7"/>
        <end position="173"/>
    </location>
</feature>